<sequence length="127" mass="14204">MHRSASFALLATTVVLFLLSSSANALIARQKRQTTIDPDCYTPAGNSCTWYTVCLEASIPCQNTSDDYAIAYGLKFCNLYVRNYNKFSPQGKQWVDAVRKCLQVTFAHLYDVLTVKYVTTVTDEAVV</sequence>
<organism evidence="2 3">
    <name type="scientific">Pomacea canaliculata</name>
    <name type="common">Golden apple snail</name>
    <dbReference type="NCBI Taxonomy" id="400727"/>
    <lineage>
        <taxon>Eukaryota</taxon>
        <taxon>Metazoa</taxon>
        <taxon>Spiralia</taxon>
        <taxon>Lophotrochozoa</taxon>
        <taxon>Mollusca</taxon>
        <taxon>Gastropoda</taxon>
        <taxon>Caenogastropoda</taxon>
        <taxon>Architaenioglossa</taxon>
        <taxon>Ampullarioidea</taxon>
        <taxon>Ampullariidae</taxon>
        <taxon>Pomacea</taxon>
    </lineage>
</organism>
<keyword evidence="3" id="KW-1185">Reference proteome</keyword>
<feature type="chain" id="PRO_5015711938" evidence="1">
    <location>
        <begin position="26"/>
        <end position="127"/>
    </location>
</feature>
<feature type="signal peptide" evidence="1">
    <location>
        <begin position="1"/>
        <end position="25"/>
    </location>
</feature>
<evidence type="ECO:0000313" key="2">
    <source>
        <dbReference type="EMBL" id="PVD35017.1"/>
    </source>
</evidence>
<dbReference type="Proteomes" id="UP000245119">
    <property type="component" value="Linkage Group LG3"/>
</dbReference>
<dbReference type="OrthoDB" id="10035838at2759"/>
<keyword evidence="1" id="KW-0732">Signal</keyword>
<evidence type="ECO:0000313" key="3">
    <source>
        <dbReference type="Proteomes" id="UP000245119"/>
    </source>
</evidence>
<accession>A0A2T7PNS2</accession>
<dbReference type="AlphaFoldDB" id="A0A2T7PNS2"/>
<protein>
    <submittedName>
        <fullName evidence="2">Uncharacterized protein</fullName>
    </submittedName>
</protein>
<proteinExistence type="predicted"/>
<name>A0A2T7PNS2_POMCA</name>
<comment type="caution">
    <text evidence="2">The sequence shown here is derived from an EMBL/GenBank/DDBJ whole genome shotgun (WGS) entry which is preliminary data.</text>
</comment>
<reference evidence="2 3" key="1">
    <citation type="submission" date="2018-04" db="EMBL/GenBank/DDBJ databases">
        <title>The genome of golden apple snail Pomacea canaliculata provides insight into stress tolerance and invasive adaptation.</title>
        <authorList>
            <person name="Liu C."/>
            <person name="Liu B."/>
            <person name="Ren Y."/>
            <person name="Zhang Y."/>
            <person name="Wang H."/>
            <person name="Li S."/>
            <person name="Jiang F."/>
            <person name="Yin L."/>
            <person name="Zhang G."/>
            <person name="Qian W."/>
            <person name="Fan W."/>
        </authorList>
    </citation>
    <scope>NUCLEOTIDE SEQUENCE [LARGE SCALE GENOMIC DNA]</scope>
    <source>
        <strain evidence="2">SZHN2017</strain>
        <tissue evidence="2">Muscle</tissue>
    </source>
</reference>
<gene>
    <name evidence="2" type="ORF">C0Q70_06298</name>
</gene>
<dbReference type="EMBL" id="PZQS01000003">
    <property type="protein sequence ID" value="PVD35017.1"/>
    <property type="molecule type" value="Genomic_DNA"/>
</dbReference>
<evidence type="ECO:0000256" key="1">
    <source>
        <dbReference type="SAM" id="SignalP"/>
    </source>
</evidence>